<dbReference type="InterPro" id="IPR002068">
    <property type="entry name" value="A-crystallin/Hsp20_dom"/>
</dbReference>
<comment type="caution">
    <text evidence="5">The sequence shown here is derived from an EMBL/GenBank/DDBJ whole genome shotgun (WGS) entry which is preliminary data.</text>
</comment>
<feature type="compositionally biased region" description="Basic residues" evidence="3">
    <location>
        <begin position="13"/>
        <end position="29"/>
    </location>
</feature>
<dbReference type="EMBL" id="PTJC01000005">
    <property type="protein sequence ID" value="PPK88596.1"/>
    <property type="molecule type" value="Genomic_DNA"/>
</dbReference>
<evidence type="ECO:0000256" key="1">
    <source>
        <dbReference type="PROSITE-ProRule" id="PRU00285"/>
    </source>
</evidence>
<evidence type="ECO:0000259" key="4">
    <source>
        <dbReference type="PROSITE" id="PS01031"/>
    </source>
</evidence>
<dbReference type="RefSeq" id="WP_170067610.1">
    <property type="nucleotide sequence ID" value="NZ_PTJC01000005.1"/>
</dbReference>
<dbReference type="PROSITE" id="PS01031">
    <property type="entry name" value="SHSP"/>
    <property type="match status" value="1"/>
</dbReference>
<proteinExistence type="inferred from homology"/>
<dbReference type="InterPro" id="IPR008978">
    <property type="entry name" value="HSP20-like_chaperone"/>
</dbReference>
<dbReference type="CDD" id="cd06464">
    <property type="entry name" value="ACD_sHsps-like"/>
    <property type="match status" value="1"/>
</dbReference>
<accession>A0A2S6IAU0</accession>
<feature type="domain" description="SHSP" evidence="4">
    <location>
        <begin position="24"/>
        <end position="134"/>
    </location>
</feature>
<evidence type="ECO:0000256" key="3">
    <source>
        <dbReference type="SAM" id="MobiDB-lite"/>
    </source>
</evidence>
<gene>
    <name evidence="5" type="ORF">CLV84_1565</name>
</gene>
<reference evidence="5 6" key="1">
    <citation type="submission" date="2018-02" db="EMBL/GenBank/DDBJ databases">
        <title>Genomic Encyclopedia of Archaeal and Bacterial Type Strains, Phase II (KMG-II): from individual species to whole genera.</title>
        <authorList>
            <person name="Goeker M."/>
        </authorList>
    </citation>
    <scope>NUCLEOTIDE SEQUENCE [LARGE SCALE GENOMIC DNA]</scope>
    <source>
        <strain evidence="5 6">DSM 29526</strain>
    </source>
</reference>
<evidence type="ECO:0000313" key="5">
    <source>
        <dbReference type="EMBL" id="PPK88596.1"/>
    </source>
</evidence>
<organism evidence="5 6">
    <name type="scientific">Neolewinella xylanilytica</name>
    <dbReference type="NCBI Taxonomy" id="1514080"/>
    <lineage>
        <taxon>Bacteria</taxon>
        <taxon>Pseudomonadati</taxon>
        <taxon>Bacteroidota</taxon>
        <taxon>Saprospiria</taxon>
        <taxon>Saprospirales</taxon>
        <taxon>Lewinellaceae</taxon>
        <taxon>Neolewinella</taxon>
    </lineage>
</organism>
<feature type="region of interest" description="Disordered" evidence="3">
    <location>
        <begin position="1"/>
        <end position="36"/>
    </location>
</feature>
<dbReference type="Gene3D" id="2.60.40.790">
    <property type="match status" value="1"/>
</dbReference>
<dbReference type="Proteomes" id="UP000237662">
    <property type="component" value="Unassembled WGS sequence"/>
</dbReference>
<keyword evidence="6" id="KW-1185">Reference proteome</keyword>
<name>A0A2S6IAU0_9BACT</name>
<sequence length="134" mass="15576">MYQSMHQQQGPGRGRKQHRPQYGPRRPKHNVPVNIEHTDGGFEARIFCVGFPKDRIQITLTNNVIYISGTRQPEHPEPDFMLQEYPVKSFERWFELSDQVDQQAISARFEEGILIIQAPVKPEARGPEREVPIQ</sequence>
<dbReference type="Pfam" id="PF00011">
    <property type="entry name" value="HSP20"/>
    <property type="match status" value="1"/>
</dbReference>
<comment type="similarity">
    <text evidence="1 2">Belongs to the small heat shock protein (HSP20) family.</text>
</comment>
<dbReference type="SUPFAM" id="SSF49764">
    <property type="entry name" value="HSP20-like chaperones"/>
    <property type="match status" value="1"/>
</dbReference>
<dbReference type="AlphaFoldDB" id="A0A2S6IAU0"/>
<protein>
    <submittedName>
        <fullName evidence="5">HSP20 family protein</fullName>
    </submittedName>
</protein>
<evidence type="ECO:0000256" key="2">
    <source>
        <dbReference type="RuleBase" id="RU003616"/>
    </source>
</evidence>
<evidence type="ECO:0000313" key="6">
    <source>
        <dbReference type="Proteomes" id="UP000237662"/>
    </source>
</evidence>
<feature type="compositionally biased region" description="Polar residues" evidence="3">
    <location>
        <begin position="1"/>
        <end position="10"/>
    </location>
</feature>